<name>A0AAV4W1P8_9ARAC</name>
<evidence type="ECO:0008006" key="4">
    <source>
        <dbReference type="Google" id="ProtNLM"/>
    </source>
</evidence>
<feature type="transmembrane region" description="Helical" evidence="1">
    <location>
        <begin position="137"/>
        <end position="155"/>
    </location>
</feature>
<keyword evidence="1" id="KW-0812">Transmembrane</keyword>
<accession>A0AAV4W1P8</accession>
<evidence type="ECO:0000256" key="1">
    <source>
        <dbReference type="SAM" id="Phobius"/>
    </source>
</evidence>
<gene>
    <name evidence="2" type="primary">AVEN_120549_1</name>
    <name evidence="2" type="ORF">CDAR_446861</name>
</gene>
<keyword evidence="1" id="KW-0472">Membrane</keyword>
<evidence type="ECO:0000313" key="3">
    <source>
        <dbReference type="Proteomes" id="UP001054837"/>
    </source>
</evidence>
<organism evidence="2 3">
    <name type="scientific">Caerostris darwini</name>
    <dbReference type="NCBI Taxonomy" id="1538125"/>
    <lineage>
        <taxon>Eukaryota</taxon>
        <taxon>Metazoa</taxon>
        <taxon>Ecdysozoa</taxon>
        <taxon>Arthropoda</taxon>
        <taxon>Chelicerata</taxon>
        <taxon>Arachnida</taxon>
        <taxon>Araneae</taxon>
        <taxon>Araneomorphae</taxon>
        <taxon>Entelegynae</taxon>
        <taxon>Araneoidea</taxon>
        <taxon>Araneidae</taxon>
        <taxon>Caerostris</taxon>
    </lineage>
</organism>
<reference evidence="2 3" key="1">
    <citation type="submission" date="2021-06" db="EMBL/GenBank/DDBJ databases">
        <title>Caerostris darwini draft genome.</title>
        <authorList>
            <person name="Kono N."/>
            <person name="Arakawa K."/>
        </authorList>
    </citation>
    <scope>NUCLEOTIDE SEQUENCE [LARGE SCALE GENOMIC DNA]</scope>
</reference>
<feature type="transmembrane region" description="Helical" evidence="1">
    <location>
        <begin position="60"/>
        <end position="79"/>
    </location>
</feature>
<dbReference type="EMBL" id="BPLQ01013995">
    <property type="protein sequence ID" value="GIY76328.1"/>
    <property type="molecule type" value="Genomic_DNA"/>
</dbReference>
<protein>
    <recommendedName>
        <fullName evidence="4">Gustatory receptor</fullName>
    </recommendedName>
</protein>
<keyword evidence="1" id="KW-1133">Transmembrane helix</keyword>
<evidence type="ECO:0000313" key="2">
    <source>
        <dbReference type="EMBL" id="GIY76328.1"/>
    </source>
</evidence>
<dbReference type="Proteomes" id="UP001054837">
    <property type="component" value="Unassembled WGS sequence"/>
</dbReference>
<sequence length="157" mass="18042">MYKLLHIYNILYKLVHEIEKVLSTTAFLLLFSEWLNLYLVLVILFKLDNRGFTDVITWESIFRLVMGSLTVIAVVLCASRISCQNHRFRSILQLTHTCMLPHKENSNKVLLLVRAMLSMEFPRMTACGVLHLEPVLILSVLGSVLTYGLLVLNITKH</sequence>
<proteinExistence type="predicted"/>
<comment type="caution">
    <text evidence="2">The sequence shown here is derived from an EMBL/GenBank/DDBJ whole genome shotgun (WGS) entry which is preliminary data.</text>
</comment>
<keyword evidence="3" id="KW-1185">Reference proteome</keyword>
<dbReference type="AlphaFoldDB" id="A0AAV4W1P8"/>
<feature type="transmembrane region" description="Helical" evidence="1">
    <location>
        <begin position="21"/>
        <end position="45"/>
    </location>
</feature>